<gene>
    <name evidence="2" type="ORF">BX592_10562</name>
</gene>
<evidence type="ECO:0000256" key="1">
    <source>
        <dbReference type="SAM" id="SignalP"/>
    </source>
</evidence>
<evidence type="ECO:0000313" key="2">
    <source>
        <dbReference type="EMBL" id="TDY52178.1"/>
    </source>
</evidence>
<comment type="caution">
    <text evidence="2">The sequence shown here is derived from an EMBL/GenBank/DDBJ whole genome shotgun (WGS) entry which is preliminary data.</text>
</comment>
<dbReference type="AlphaFoldDB" id="A0A4R8LWI1"/>
<evidence type="ECO:0000313" key="3">
    <source>
        <dbReference type="Proteomes" id="UP000295509"/>
    </source>
</evidence>
<feature type="chain" id="PRO_5020461429" description="Calpain catalytic domain-containing protein" evidence="1">
    <location>
        <begin position="26"/>
        <end position="349"/>
    </location>
</feature>
<keyword evidence="1" id="KW-0732">Signal</keyword>
<sequence length="349" mass="37344">MLKNSLCTYFVCAVAFAVATGSTDAAVEAQAPALTGLRAIEETYHQLIIELEQSRGGPANAAMRTRIARAAHAFQDAMERDGGARDDLKADVHNIVVSLSDGTFSAEGSIRALRRDAKGSVIDAGEWTPDALAGNPVPQPVGTHLDQYNEGDCVGISVIKAFSNTPGGAAILRGVVRQSPDGSVYRVTLPGAPTTVYHLRASELDQYGKHDPAAAAIVGAMFLYFHKDPRDGALPTNKVMELLAGQLGDHARFADRESSRERIMRFLVTHAEDVNRGRMAMVFGGKPGRNGEWTQGDGHAFAVIRIDPASGILTYTNPWNEQTTPTIAIADLAQQAAGTSADFELVKFR</sequence>
<proteinExistence type="predicted"/>
<protein>
    <recommendedName>
        <fullName evidence="4">Calpain catalytic domain-containing protein</fullName>
    </recommendedName>
</protein>
<name>A0A4R8LWI1_9BURK</name>
<evidence type="ECO:0008006" key="4">
    <source>
        <dbReference type="Google" id="ProtNLM"/>
    </source>
</evidence>
<reference evidence="2 3" key="1">
    <citation type="submission" date="2019-03" db="EMBL/GenBank/DDBJ databases">
        <title>Genomic Encyclopedia of Type Strains, Phase III (KMG-III): the genomes of soil and plant-associated and newly described type strains.</title>
        <authorList>
            <person name="Whitman W."/>
        </authorList>
    </citation>
    <scope>NUCLEOTIDE SEQUENCE [LARGE SCALE GENOMIC DNA]</scope>
    <source>
        <strain evidence="2 3">LMG 29544</strain>
    </source>
</reference>
<accession>A0A4R8LWI1</accession>
<dbReference type="Proteomes" id="UP000295509">
    <property type="component" value="Unassembled WGS sequence"/>
</dbReference>
<dbReference type="EMBL" id="SORE01000005">
    <property type="protein sequence ID" value="TDY52178.1"/>
    <property type="molecule type" value="Genomic_DNA"/>
</dbReference>
<organism evidence="2 3">
    <name type="scientific">Paraburkholderia rhizosphaerae</name>
    <dbReference type="NCBI Taxonomy" id="480658"/>
    <lineage>
        <taxon>Bacteria</taxon>
        <taxon>Pseudomonadati</taxon>
        <taxon>Pseudomonadota</taxon>
        <taxon>Betaproteobacteria</taxon>
        <taxon>Burkholderiales</taxon>
        <taxon>Burkholderiaceae</taxon>
        <taxon>Paraburkholderia</taxon>
    </lineage>
</organism>
<feature type="signal peptide" evidence="1">
    <location>
        <begin position="1"/>
        <end position="25"/>
    </location>
</feature>
<keyword evidence="3" id="KW-1185">Reference proteome</keyword>